<evidence type="ECO:0000259" key="14">
    <source>
        <dbReference type="Pfam" id="PF07715"/>
    </source>
</evidence>
<keyword evidence="8" id="KW-0675">Receptor</keyword>
<evidence type="ECO:0000256" key="10">
    <source>
        <dbReference type="PROSITE-ProRule" id="PRU01360"/>
    </source>
</evidence>
<proteinExistence type="inferred from homology"/>
<dbReference type="InterPro" id="IPR012910">
    <property type="entry name" value="Plug_dom"/>
</dbReference>
<keyword evidence="4 10" id="KW-0812">Transmembrane</keyword>
<organism evidence="15 16">
    <name type="scientific">Succiniclasticum ruminis</name>
    <dbReference type="NCBI Taxonomy" id="40841"/>
    <lineage>
        <taxon>Bacteria</taxon>
        <taxon>Bacillati</taxon>
        <taxon>Bacillota</taxon>
        <taxon>Negativicutes</taxon>
        <taxon>Acidaminococcales</taxon>
        <taxon>Acidaminococcaceae</taxon>
        <taxon>Succiniclasticum</taxon>
    </lineage>
</organism>
<feature type="domain" description="TonB-dependent receptor-like beta-barrel" evidence="13">
    <location>
        <begin position="248"/>
        <end position="667"/>
    </location>
</feature>
<feature type="chain" id="PRO_5011471863" evidence="12">
    <location>
        <begin position="24"/>
        <end position="698"/>
    </location>
</feature>
<evidence type="ECO:0000256" key="11">
    <source>
        <dbReference type="RuleBase" id="RU003357"/>
    </source>
</evidence>
<comment type="similarity">
    <text evidence="10 11">Belongs to the TonB-dependent receptor family.</text>
</comment>
<dbReference type="GO" id="GO:0009279">
    <property type="term" value="C:cell outer membrane"/>
    <property type="evidence" value="ECO:0007669"/>
    <property type="project" value="UniProtKB-SubCell"/>
</dbReference>
<comment type="subcellular location">
    <subcellularLocation>
        <location evidence="1 10">Cell outer membrane</location>
        <topology evidence="1 10">Multi-pass membrane protein</topology>
    </subcellularLocation>
</comment>
<dbReference type="SUPFAM" id="SSF56935">
    <property type="entry name" value="Porins"/>
    <property type="match status" value="1"/>
</dbReference>
<evidence type="ECO:0000256" key="2">
    <source>
        <dbReference type="ARBA" id="ARBA00022448"/>
    </source>
</evidence>
<feature type="signal peptide" evidence="12">
    <location>
        <begin position="1"/>
        <end position="23"/>
    </location>
</feature>
<dbReference type="InterPro" id="IPR000531">
    <property type="entry name" value="Beta-barrel_TonB"/>
</dbReference>
<dbReference type="OrthoDB" id="337377at2"/>
<dbReference type="InterPro" id="IPR037066">
    <property type="entry name" value="Plug_dom_sf"/>
</dbReference>
<dbReference type="EMBL" id="FMYW01000007">
    <property type="protein sequence ID" value="SDC41756.1"/>
    <property type="molecule type" value="Genomic_DNA"/>
</dbReference>
<evidence type="ECO:0000256" key="8">
    <source>
        <dbReference type="ARBA" id="ARBA00023170"/>
    </source>
</evidence>
<keyword evidence="5 12" id="KW-0732">Signal</keyword>
<keyword evidence="16" id="KW-1185">Reference proteome</keyword>
<keyword evidence="7 10" id="KW-0472">Membrane</keyword>
<dbReference type="GO" id="GO:0015344">
    <property type="term" value="F:siderophore uptake transmembrane transporter activity"/>
    <property type="evidence" value="ECO:0007669"/>
    <property type="project" value="TreeGrafter"/>
</dbReference>
<dbReference type="Gene3D" id="2.170.130.10">
    <property type="entry name" value="TonB-dependent receptor, plug domain"/>
    <property type="match status" value="1"/>
</dbReference>
<dbReference type="Gene3D" id="2.40.170.20">
    <property type="entry name" value="TonB-dependent receptor, beta-barrel domain"/>
    <property type="match status" value="1"/>
</dbReference>
<accession>A0A1G6LGR6</accession>
<keyword evidence="9 10" id="KW-0998">Cell outer membrane</keyword>
<evidence type="ECO:0000256" key="5">
    <source>
        <dbReference type="ARBA" id="ARBA00022729"/>
    </source>
</evidence>
<dbReference type="Pfam" id="PF07715">
    <property type="entry name" value="Plug"/>
    <property type="match status" value="1"/>
</dbReference>
<protein>
    <submittedName>
        <fullName evidence="15">Vitamin B12 transporter</fullName>
    </submittedName>
</protein>
<sequence>MHYRKLTAAILLTCSAGMFPVYAAEIKEAPAADTHVAASVTDKHVATSVADTHATAPAADTHVATPTPQNNVDAHSAVHQTNLWQTPAFTTIITAEEMEDNHYETVAEALMYAPGITVTPGSVNTAHQVVRIDGDDRVAVFIDGRRQNLESGFSDGRATYDLDMTPPVMAIDRIEILHGAVGDSFLSNDTPGGIINIITKKGKEHVFKFEAARGPYDAWRWETQLAGSGKGWSWTATGGRSNLEELHYKSSEGNKETMPNSAVNRREMYFRIDRQLKKNRSLTFTYGHFSNDRGLWYSRLNPTDYNYSKMANHFALTYNYKENTAAPGYISLYHYYNQGDTFRPFGTKHQKDLPSYGRWKTNTNGIDWRDGWSISKDHTISAGLSWRHTSVDNESNYNVAGDPAPGAAVPGFPGVDNPNRSFGKNYEKSMSNVNAFVKTVRRFNKLILTGTSGINHNSKFSNHYISSSGAEYRPDKKTTFYGSLQHIYAVPTLDELYYNNQRIQGNPNLEPEKGWKASGGIRHQFNDKIFADVGGFLSYTKNPILWHYNTATNRWRPDNYEGQHQQGLHLTVTDVFSPKYNATLSYTYTNSKTDWGDKDPSYTSLVARHQVQAALRYKDKHWSNNILLTSGFGRNSDWYSGNYFVVDLNLSYKFSKHWSSYLKVHNLFNNSYEILGSRTIGDCPAYGRTALFGVVYSY</sequence>
<dbReference type="Proteomes" id="UP000198943">
    <property type="component" value="Unassembled WGS sequence"/>
</dbReference>
<evidence type="ECO:0000313" key="16">
    <source>
        <dbReference type="Proteomes" id="UP000198943"/>
    </source>
</evidence>
<evidence type="ECO:0000256" key="12">
    <source>
        <dbReference type="SAM" id="SignalP"/>
    </source>
</evidence>
<keyword evidence="6 11" id="KW-0798">TonB box</keyword>
<keyword evidence="2 10" id="KW-0813">Transport</keyword>
<gene>
    <name evidence="15" type="ORF">SAMN04487864_10739</name>
</gene>
<evidence type="ECO:0000256" key="6">
    <source>
        <dbReference type="ARBA" id="ARBA00023077"/>
    </source>
</evidence>
<evidence type="ECO:0000313" key="15">
    <source>
        <dbReference type="EMBL" id="SDC41756.1"/>
    </source>
</evidence>
<evidence type="ECO:0000256" key="1">
    <source>
        <dbReference type="ARBA" id="ARBA00004571"/>
    </source>
</evidence>
<dbReference type="PROSITE" id="PS52016">
    <property type="entry name" value="TONB_DEPENDENT_REC_3"/>
    <property type="match status" value="1"/>
</dbReference>
<evidence type="ECO:0000256" key="3">
    <source>
        <dbReference type="ARBA" id="ARBA00022452"/>
    </source>
</evidence>
<dbReference type="PANTHER" id="PTHR30069:SF29">
    <property type="entry name" value="HEMOGLOBIN AND HEMOGLOBIN-HAPTOGLOBIN-BINDING PROTEIN 1-RELATED"/>
    <property type="match status" value="1"/>
</dbReference>
<evidence type="ECO:0000259" key="13">
    <source>
        <dbReference type="Pfam" id="PF00593"/>
    </source>
</evidence>
<feature type="domain" description="TonB-dependent receptor plug" evidence="14">
    <location>
        <begin position="85"/>
        <end position="192"/>
    </location>
</feature>
<dbReference type="RefSeq" id="WP_093730234.1">
    <property type="nucleotide sequence ID" value="NZ_FMYW01000007.1"/>
</dbReference>
<dbReference type="Pfam" id="PF00593">
    <property type="entry name" value="TonB_dep_Rec_b-barrel"/>
    <property type="match status" value="1"/>
</dbReference>
<reference evidence="16" key="1">
    <citation type="submission" date="2016-10" db="EMBL/GenBank/DDBJ databases">
        <authorList>
            <person name="Varghese N."/>
            <person name="Submissions S."/>
        </authorList>
    </citation>
    <scope>NUCLEOTIDE SEQUENCE [LARGE SCALE GENOMIC DNA]</scope>
    <source>
        <strain evidence="16">DSM 11005</strain>
    </source>
</reference>
<dbReference type="InterPro" id="IPR039426">
    <property type="entry name" value="TonB-dep_rcpt-like"/>
</dbReference>
<evidence type="ECO:0000256" key="4">
    <source>
        <dbReference type="ARBA" id="ARBA00022692"/>
    </source>
</evidence>
<keyword evidence="3 10" id="KW-1134">Transmembrane beta strand</keyword>
<name>A0A1G6LGR6_9FIRM</name>
<evidence type="ECO:0000256" key="9">
    <source>
        <dbReference type="ARBA" id="ARBA00023237"/>
    </source>
</evidence>
<dbReference type="GO" id="GO:0044718">
    <property type="term" value="P:siderophore transmembrane transport"/>
    <property type="evidence" value="ECO:0007669"/>
    <property type="project" value="TreeGrafter"/>
</dbReference>
<evidence type="ECO:0000256" key="7">
    <source>
        <dbReference type="ARBA" id="ARBA00023136"/>
    </source>
</evidence>
<dbReference type="InterPro" id="IPR036942">
    <property type="entry name" value="Beta-barrel_TonB_sf"/>
</dbReference>
<dbReference type="AlphaFoldDB" id="A0A1G6LGR6"/>
<dbReference type="PANTHER" id="PTHR30069">
    <property type="entry name" value="TONB-DEPENDENT OUTER MEMBRANE RECEPTOR"/>
    <property type="match status" value="1"/>
</dbReference>